<proteinExistence type="predicted"/>
<evidence type="ECO:0000313" key="3">
    <source>
        <dbReference type="Proteomes" id="UP000014155"/>
    </source>
</evidence>
<feature type="transmembrane region" description="Helical" evidence="1">
    <location>
        <begin position="196"/>
        <end position="218"/>
    </location>
</feature>
<dbReference type="eggNOG" id="COG5061">
    <property type="taxonomic scope" value="Bacteria"/>
</dbReference>
<dbReference type="AlphaFoldDB" id="S0FIH1"/>
<feature type="transmembrane region" description="Helical" evidence="1">
    <location>
        <begin position="150"/>
        <end position="175"/>
    </location>
</feature>
<keyword evidence="1" id="KW-0812">Transmembrane</keyword>
<dbReference type="RefSeq" id="WP_004629323.1">
    <property type="nucleotide sequence ID" value="NZ_AORV01000061.1"/>
</dbReference>
<feature type="transmembrane region" description="Helical" evidence="1">
    <location>
        <begin position="62"/>
        <end position="78"/>
    </location>
</feature>
<dbReference type="PATRIC" id="fig|1195236.3.peg.4512"/>
<dbReference type="EMBL" id="AORV01000061">
    <property type="protein sequence ID" value="EMS69916.1"/>
    <property type="molecule type" value="Genomic_DNA"/>
</dbReference>
<accession>S0FIH1</accession>
<dbReference type="Proteomes" id="UP000014155">
    <property type="component" value="Unassembled WGS sequence"/>
</dbReference>
<evidence type="ECO:0008006" key="4">
    <source>
        <dbReference type="Google" id="ProtNLM"/>
    </source>
</evidence>
<evidence type="ECO:0000256" key="1">
    <source>
        <dbReference type="SAM" id="Phobius"/>
    </source>
</evidence>
<organism evidence="2 3">
    <name type="scientific">Ruminiclostridium cellobioparum subsp. termitidis CT1112</name>
    <dbReference type="NCBI Taxonomy" id="1195236"/>
    <lineage>
        <taxon>Bacteria</taxon>
        <taxon>Bacillati</taxon>
        <taxon>Bacillota</taxon>
        <taxon>Clostridia</taxon>
        <taxon>Eubacteriales</taxon>
        <taxon>Oscillospiraceae</taxon>
        <taxon>Ruminiclostridium</taxon>
    </lineage>
</organism>
<feature type="transmembrane region" description="Helical" evidence="1">
    <location>
        <begin position="6"/>
        <end position="24"/>
    </location>
</feature>
<sequence>MDTGKGFLLIWVLVTLHVLGDFYLQTEKIARNKKTSYRGVVVHSVQYGIPFILALIFIRFGALLLLCLLLSVLAHFMVDSLKYWTAENNFFKGYHKKPAVVFMADQLLHIFLLLLIALLYVKVSWQSPLLHLNKIWSDLLGMVNINPVNAIKWLLVGLLIIKPANITFNLFFSAFKPEEEAERNVKQQRTGAIIGTLERILIVFFISINQFSALGFILTAKSIARYDAIAKDRAFAEYYLIGTLVSVVFSVAAYILVFTGL</sequence>
<keyword evidence="1" id="KW-0472">Membrane</keyword>
<comment type="caution">
    <text evidence="2">The sequence shown here is derived from an EMBL/GenBank/DDBJ whole genome shotgun (WGS) entry which is preliminary data.</text>
</comment>
<reference evidence="2 3" key="1">
    <citation type="journal article" date="2013" name="Genome Announc.">
        <title>Draft Genome Sequence of the Cellulolytic, Mesophilic, Anaerobic Bacterium Clostridium termitidis Strain CT1112 (DSM 5398).</title>
        <authorList>
            <person name="Lal S."/>
            <person name="Ramachandran U."/>
            <person name="Zhang X."/>
            <person name="Munir R."/>
            <person name="Sparling R."/>
            <person name="Levin D.B."/>
        </authorList>
    </citation>
    <scope>NUCLEOTIDE SEQUENCE [LARGE SCALE GENOMIC DNA]</scope>
    <source>
        <strain evidence="2 3">CT1112</strain>
    </source>
</reference>
<protein>
    <recommendedName>
        <fullName evidence="4">DUF3307 domain-containing protein</fullName>
    </recommendedName>
</protein>
<dbReference type="Pfam" id="PF11750">
    <property type="entry name" value="DUF3307"/>
    <property type="match status" value="1"/>
</dbReference>
<evidence type="ECO:0000313" key="2">
    <source>
        <dbReference type="EMBL" id="EMS69916.1"/>
    </source>
</evidence>
<dbReference type="STRING" id="1195236.CTER_4334"/>
<keyword evidence="3" id="KW-1185">Reference proteome</keyword>
<name>S0FIH1_RUMCE</name>
<dbReference type="InterPro" id="IPR021737">
    <property type="entry name" value="Phage_phiKZ_Orf197"/>
</dbReference>
<keyword evidence="1" id="KW-1133">Transmembrane helix</keyword>
<feature type="transmembrane region" description="Helical" evidence="1">
    <location>
        <begin position="238"/>
        <end position="258"/>
    </location>
</feature>
<feature type="transmembrane region" description="Helical" evidence="1">
    <location>
        <begin position="99"/>
        <end position="121"/>
    </location>
</feature>
<gene>
    <name evidence="2" type="ORF">CTER_4334</name>
</gene>